<keyword evidence="4" id="KW-1185">Reference proteome</keyword>
<evidence type="ECO:0000259" key="2">
    <source>
        <dbReference type="PROSITE" id="PS50994"/>
    </source>
</evidence>
<feature type="domain" description="Integrase catalytic" evidence="2">
    <location>
        <begin position="13"/>
        <end position="173"/>
    </location>
</feature>
<protein>
    <submittedName>
        <fullName evidence="3">Pol polyprotein</fullName>
    </submittedName>
</protein>
<dbReference type="GO" id="GO:0015074">
    <property type="term" value="P:DNA integration"/>
    <property type="evidence" value="ECO:0007669"/>
    <property type="project" value="InterPro"/>
</dbReference>
<feature type="non-terminal residue" evidence="3">
    <location>
        <position position="1"/>
    </location>
</feature>
<dbReference type="PROSITE" id="PS50994">
    <property type="entry name" value="INTEGRASE"/>
    <property type="match status" value="1"/>
</dbReference>
<gene>
    <name evidence="3" type="ORF">KUF71_012378</name>
</gene>
<dbReference type="PANTHER" id="PTHR37984">
    <property type="entry name" value="PROTEIN CBG26694"/>
    <property type="match status" value="1"/>
</dbReference>
<dbReference type="InterPro" id="IPR001584">
    <property type="entry name" value="Integrase_cat-core"/>
</dbReference>
<organism evidence="3 4">
    <name type="scientific">Frankliniella fusca</name>
    <dbReference type="NCBI Taxonomy" id="407009"/>
    <lineage>
        <taxon>Eukaryota</taxon>
        <taxon>Metazoa</taxon>
        <taxon>Ecdysozoa</taxon>
        <taxon>Arthropoda</taxon>
        <taxon>Hexapoda</taxon>
        <taxon>Insecta</taxon>
        <taxon>Pterygota</taxon>
        <taxon>Neoptera</taxon>
        <taxon>Paraneoptera</taxon>
        <taxon>Thysanoptera</taxon>
        <taxon>Terebrantia</taxon>
        <taxon>Thripoidea</taxon>
        <taxon>Thripidae</taxon>
        <taxon>Frankliniella</taxon>
    </lineage>
</organism>
<proteinExistence type="predicted"/>
<accession>A0AAE1LNE6</accession>
<feature type="region of interest" description="Disordered" evidence="1">
    <location>
        <begin position="253"/>
        <end position="308"/>
    </location>
</feature>
<dbReference type="Gene3D" id="3.30.420.10">
    <property type="entry name" value="Ribonuclease H-like superfamily/Ribonuclease H"/>
    <property type="match status" value="1"/>
</dbReference>
<reference evidence="3" key="1">
    <citation type="submission" date="2021-07" db="EMBL/GenBank/DDBJ databases">
        <authorList>
            <person name="Catto M.A."/>
            <person name="Jacobson A."/>
            <person name="Kennedy G."/>
            <person name="Labadie P."/>
            <person name="Hunt B.G."/>
            <person name="Srinivasan R."/>
        </authorList>
    </citation>
    <scope>NUCLEOTIDE SEQUENCE</scope>
    <source>
        <strain evidence="3">PL_HMW_Pooled</strain>
        <tissue evidence="3">Head</tissue>
    </source>
</reference>
<evidence type="ECO:0000256" key="1">
    <source>
        <dbReference type="SAM" id="MobiDB-lite"/>
    </source>
</evidence>
<dbReference type="InterPro" id="IPR012337">
    <property type="entry name" value="RNaseH-like_sf"/>
</dbReference>
<dbReference type="Proteomes" id="UP001219518">
    <property type="component" value="Unassembled WGS sequence"/>
</dbReference>
<dbReference type="PANTHER" id="PTHR37984:SF5">
    <property type="entry name" value="PROTEIN NYNRIN-LIKE"/>
    <property type="match status" value="1"/>
</dbReference>
<sequence>VNTAVLKVKDPLSSVAPPRQNLQQIGVDIIQLPEADGFKFVVVAIDYISKYSHAKALENKSAGEVARFIFEWICLFGCPKVVINDQGREFVNEVGEHLFHMTGTHQRITSAYNPQANGHVERQNAEIVCKLLKVLRQNISKWPSILDGIMFAHRVQKQQSTGYSPFFLLFGQEPILPLDVMLENAEEENPDDPEEVPEVTLDSYLIKIEHAESIDTSGLESITEKFVSFKQSRVLKSRENIKDVQNTACDEVPGEKRKTEHVSEKNLKPPSENSSTSILMEDTNDNSDSQDIFSSPLDASDEVNMPPKFTFPINTLRV</sequence>
<evidence type="ECO:0000313" key="3">
    <source>
        <dbReference type="EMBL" id="KAK3924427.1"/>
    </source>
</evidence>
<name>A0AAE1LNE6_9NEOP</name>
<reference evidence="3" key="2">
    <citation type="journal article" date="2023" name="BMC Genomics">
        <title>Pest status, molecular evolution, and epigenetic factors derived from the genome assembly of Frankliniella fusca, a thysanopteran phytovirus vector.</title>
        <authorList>
            <person name="Catto M.A."/>
            <person name="Labadie P.E."/>
            <person name="Jacobson A.L."/>
            <person name="Kennedy G.G."/>
            <person name="Srinivasan R."/>
            <person name="Hunt B.G."/>
        </authorList>
    </citation>
    <scope>NUCLEOTIDE SEQUENCE</scope>
    <source>
        <strain evidence="3">PL_HMW_Pooled</strain>
    </source>
</reference>
<dbReference type="InterPro" id="IPR050951">
    <property type="entry name" value="Retrovirus_Pol_polyprotein"/>
</dbReference>
<dbReference type="GO" id="GO:0003676">
    <property type="term" value="F:nucleic acid binding"/>
    <property type="evidence" value="ECO:0007669"/>
    <property type="project" value="InterPro"/>
</dbReference>
<dbReference type="EMBL" id="JAHWGI010001184">
    <property type="protein sequence ID" value="KAK3924427.1"/>
    <property type="molecule type" value="Genomic_DNA"/>
</dbReference>
<dbReference type="InterPro" id="IPR036397">
    <property type="entry name" value="RNaseH_sf"/>
</dbReference>
<dbReference type="AlphaFoldDB" id="A0AAE1LNE6"/>
<feature type="compositionally biased region" description="Basic and acidic residues" evidence="1">
    <location>
        <begin position="253"/>
        <end position="267"/>
    </location>
</feature>
<comment type="caution">
    <text evidence="3">The sequence shown here is derived from an EMBL/GenBank/DDBJ whole genome shotgun (WGS) entry which is preliminary data.</text>
</comment>
<dbReference type="SUPFAM" id="SSF53098">
    <property type="entry name" value="Ribonuclease H-like"/>
    <property type="match status" value="1"/>
</dbReference>
<evidence type="ECO:0000313" key="4">
    <source>
        <dbReference type="Proteomes" id="UP001219518"/>
    </source>
</evidence>